<dbReference type="AlphaFoldDB" id="A0A1X0S0R9"/>
<evidence type="ECO:0000313" key="3">
    <source>
        <dbReference type="Proteomes" id="UP000242381"/>
    </source>
</evidence>
<dbReference type="VEuPathDB" id="FungiDB:BCV72DRAFT_225361"/>
<feature type="compositionally biased region" description="Polar residues" evidence="1">
    <location>
        <begin position="445"/>
        <end position="455"/>
    </location>
</feature>
<organism evidence="2 3">
    <name type="scientific">Rhizopus microsporus</name>
    <dbReference type="NCBI Taxonomy" id="58291"/>
    <lineage>
        <taxon>Eukaryota</taxon>
        <taxon>Fungi</taxon>
        <taxon>Fungi incertae sedis</taxon>
        <taxon>Mucoromycota</taxon>
        <taxon>Mucoromycotina</taxon>
        <taxon>Mucoromycetes</taxon>
        <taxon>Mucorales</taxon>
        <taxon>Mucorineae</taxon>
        <taxon>Rhizopodaceae</taxon>
        <taxon>Rhizopus</taxon>
    </lineage>
</organism>
<evidence type="ECO:0000313" key="2">
    <source>
        <dbReference type="EMBL" id="ORE17844.1"/>
    </source>
</evidence>
<name>A0A1X0S0R9_RHIZD</name>
<evidence type="ECO:0000256" key="1">
    <source>
        <dbReference type="SAM" id="MobiDB-lite"/>
    </source>
</evidence>
<feature type="compositionally biased region" description="Low complexity" evidence="1">
    <location>
        <begin position="71"/>
        <end position="81"/>
    </location>
</feature>
<gene>
    <name evidence="2" type="ORF">BCV71DRAFT_291305</name>
</gene>
<accession>A0A1X0S0R9</accession>
<dbReference type="EMBL" id="KV921345">
    <property type="protein sequence ID" value="ORE17844.1"/>
    <property type="molecule type" value="Genomic_DNA"/>
</dbReference>
<feature type="region of interest" description="Disordered" evidence="1">
    <location>
        <begin position="58"/>
        <end position="92"/>
    </location>
</feature>
<proteinExistence type="predicted"/>
<reference evidence="2 3" key="1">
    <citation type="journal article" date="2016" name="Proc. Natl. Acad. Sci. U.S.A.">
        <title>Lipid metabolic changes in an early divergent fungus govern the establishment of a mutualistic symbiosis with endobacteria.</title>
        <authorList>
            <person name="Lastovetsky O.A."/>
            <person name="Gaspar M.L."/>
            <person name="Mondo S.J."/>
            <person name="LaButti K.M."/>
            <person name="Sandor L."/>
            <person name="Grigoriev I.V."/>
            <person name="Henry S.A."/>
            <person name="Pawlowska T.E."/>
        </authorList>
    </citation>
    <scope>NUCLEOTIDE SEQUENCE [LARGE SCALE GENOMIC DNA]</scope>
    <source>
        <strain evidence="2 3">ATCC 11559</strain>
    </source>
</reference>
<feature type="compositionally biased region" description="Polar residues" evidence="1">
    <location>
        <begin position="310"/>
        <end position="326"/>
    </location>
</feature>
<dbReference type="Proteomes" id="UP000242381">
    <property type="component" value="Unassembled WGS sequence"/>
</dbReference>
<sequence length="532" mass="59792">MFIKNQSTHNKPEDMSHLDPDHPLLRKHVPPDRASTSSIWKTDYNHLEPEKDFIVKKYRNSEYGSSPRPPRSSQRYASRRSSGNEPQTSFIASVQPSVILPYSSEPNRSASTAGNASKMSASVSNSQLCKPIWGQENAESSMWGTTDITDQATAAAISGPSSGYPVRLSRSDMYIAERRDEYQSKADQAFTVPQNASFTEQAPMNTANEDSTFILQPPWETTPLVQEKAVSAENEIENLSARFNTMAVPSSEPLSTERNASCENQKDATTNAIWGNENDAYRAPPWRDLLNEDPPYPLNQASDRVPTHAVEQQTASNSSVPENWQPPTEYGHSTELNQVSEPSTKNFDFPFEEPLEQPTVPFQSVELGGWGPSFDFQEHSLVTYQRRIRDEIDSNSPQKVIQMAFDLSKTSTGEERPVHHPVSILDNLNASERVREEIGRVLNQQAQNDRTSGSPVETRENQMAKRHQIKFKVKSPSGEIAELHIGFDDNVFRAVEEFNIKHALNLTDKVKAALVLKITKQQTEKKYNVKNQ</sequence>
<feature type="region of interest" description="Disordered" evidence="1">
    <location>
        <begin position="445"/>
        <end position="464"/>
    </location>
</feature>
<feature type="region of interest" description="Disordered" evidence="1">
    <location>
        <begin position="305"/>
        <end position="330"/>
    </location>
</feature>
<feature type="compositionally biased region" description="Polar residues" evidence="1">
    <location>
        <begin position="83"/>
        <end position="92"/>
    </location>
</feature>
<feature type="compositionally biased region" description="Basic and acidic residues" evidence="1">
    <location>
        <begin position="10"/>
        <end position="24"/>
    </location>
</feature>
<protein>
    <submittedName>
        <fullName evidence="2">Uncharacterized protein</fullName>
    </submittedName>
</protein>
<feature type="region of interest" description="Disordered" evidence="1">
    <location>
        <begin position="1"/>
        <end position="42"/>
    </location>
</feature>